<dbReference type="Proteomes" id="UP000321039">
    <property type="component" value="Unassembled WGS sequence"/>
</dbReference>
<dbReference type="GO" id="GO:1901135">
    <property type="term" value="P:carbohydrate derivative metabolic process"/>
    <property type="evidence" value="ECO:0007669"/>
    <property type="project" value="UniProtKB-ARBA"/>
</dbReference>
<dbReference type="InterPro" id="IPR001296">
    <property type="entry name" value="Glyco_trans_1"/>
</dbReference>
<reference evidence="2 3" key="1">
    <citation type="submission" date="2019-08" db="EMBL/GenBank/DDBJ databases">
        <title>Parahaliea maris sp. nov., isolated from the surface seawater.</title>
        <authorList>
            <person name="Liu Y."/>
        </authorList>
    </citation>
    <scope>NUCLEOTIDE SEQUENCE [LARGE SCALE GENOMIC DNA]</scope>
    <source>
        <strain evidence="2 3">HSLHS9</strain>
    </source>
</reference>
<dbReference type="SUPFAM" id="SSF53756">
    <property type="entry name" value="UDP-Glycosyltransferase/glycogen phosphorylase"/>
    <property type="match status" value="1"/>
</dbReference>
<accession>A0A5C8ZZF9</accession>
<keyword evidence="2" id="KW-0808">Transferase</keyword>
<dbReference type="EMBL" id="VRZA01000003">
    <property type="protein sequence ID" value="TXS93965.1"/>
    <property type="molecule type" value="Genomic_DNA"/>
</dbReference>
<name>A0A5C8ZZF9_9GAMM</name>
<keyword evidence="3" id="KW-1185">Reference proteome</keyword>
<dbReference type="Gene3D" id="3.40.50.2000">
    <property type="entry name" value="Glycogen Phosphorylase B"/>
    <property type="match status" value="2"/>
</dbReference>
<feature type="domain" description="Glycosyl transferase family 1" evidence="1">
    <location>
        <begin position="162"/>
        <end position="321"/>
    </location>
</feature>
<organism evidence="2 3">
    <name type="scientific">Parahaliea maris</name>
    <dbReference type="NCBI Taxonomy" id="2716870"/>
    <lineage>
        <taxon>Bacteria</taxon>
        <taxon>Pseudomonadati</taxon>
        <taxon>Pseudomonadota</taxon>
        <taxon>Gammaproteobacteria</taxon>
        <taxon>Cellvibrionales</taxon>
        <taxon>Halieaceae</taxon>
        <taxon>Parahaliea</taxon>
    </lineage>
</organism>
<dbReference type="CDD" id="cd03811">
    <property type="entry name" value="GT4_GT28_WabH-like"/>
    <property type="match status" value="1"/>
</dbReference>
<dbReference type="Pfam" id="PF00534">
    <property type="entry name" value="Glycos_transf_1"/>
    <property type="match status" value="1"/>
</dbReference>
<evidence type="ECO:0000313" key="3">
    <source>
        <dbReference type="Proteomes" id="UP000321039"/>
    </source>
</evidence>
<evidence type="ECO:0000259" key="1">
    <source>
        <dbReference type="Pfam" id="PF00534"/>
    </source>
</evidence>
<sequence length="350" mass="38570">MSSTLTVVQALAGAPFGGAENFYTRLVCALAEDPSLRQFAFTRPNSERELQLANAGVPVQTFRFGGRLALPGHWRYHLALRKLAPDVVLTYMNRASICTPSGDYQLVCRLGHYYDLKYYRHADHWIGITRGLCDHLVQGGMPAAKVHQIPNFAAETNPEPVSRESQDTPADAPLLLAAGRLHRNKAFDVLLQALTELPEAWLWLAGDGPERDALEQLSRELGLSSRVRFLGWRKDVDALMRSADLFVCPSRHEGLGSIVVEAWYHGCPIIATDSQGPGELIDDGETGLVSPVDDAPALAGSIRQLLADPPAARTLADNARAHYHKHYSRETISRSYRDLLFDIAGKDKPA</sequence>
<comment type="caution">
    <text evidence="2">The sequence shown here is derived from an EMBL/GenBank/DDBJ whole genome shotgun (WGS) entry which is preliminary data.</text>
</comment>
<dbReference type="PANTHER" id="PTHR12526">
    <property type="entry name" value="GLYCOSYLTRANSFERASE"/>
    <property type="match status" value="1"/>
</dbReference>
<protein>
    <submittedName>
        <fullName evidence="2">Glycosyltransferase</fullName>
    </submittedName>
</protein>
<dbReference type="RefSeq" id="WP_148068307.1">
    <property type="nucleotide sequence ID" value="NZ_VRZA01000003.1"/>
</dbReference>
<dbReference type="GO" id="GO:0016757">
    <property type="term" value="F:glycosyltransferase activity"/>
    <property type="evidence" value="ECO:0007669"/>
    <property type="project" value="InterPro"/>
</dbReference>
<proteinExistence type="predicted"/>
<gene>
    <name evidence="2" type="ORF">FV139_10100</name>
</gene>
<dbReference type="AlphaFoldDB" id="A0A5C8ZZF9"/>
<evidence type="ECO:0000313" key="2">
    <source>
        <dbReference type="EMBL" id="TXS93965.1"/>
    </source>
</evidence>